<dbReference type="Pfam" id="PF02868">
    <property type="entry name" value="Peptidase_M4_C"/>
    <property type="match status" value="1"/>
</dbReference>
<evidence type="ECO:0000259" key="5">
    <source>
        <dbReference type="Pfam" id="PF02868"/>
    </source>
</evidence>
<name>A0AAV4JJ60_9GAST</name>
<dbReference type="InterPro" id="IPR001570">
    <property type="entry name" value="Peptidase_M4_C_domain"/>
</dbReference>
<evidence type="ECO:0000313" key="7">
    <source>
        <dbReference type="Proteomes" id="UP000762676"/>
    </source>
</evidence>
<dbReference type="Gene3D" id="1.10.390.10">
    <property type="entry name" value="Neutral Protease Domain 2"/>
    <property type="match status" value="1"/>
</dbReference>
<evidence type="ECO:0000256" key="3">
    <source>
        <dbReference type="ARBA" id="ARBA00022833"/>
    </source>
</evidence>
<dbReference type="AlphaFoldDB" id="A0AAV4JJ60"/>
<dbReference type="Proteomes" id="UP000762676">
    <property type="component" value="Unassembled WGS sequence"/>
</dbReference>
<proteinExistence type="predicted"/>
<dbReference type="SUPFAM" id="SSF55486">
    <property type="entry name" value="Metalloproteases ('zincins'), catalytic domain"/>
    <property type="match status" value="1"/>
</dbReference>
<keyword evidence="1" id="KW-0645">Protease</keyword>
<sequence>MDVHYSSGLYNHVFYKMTRAIGIKAAFQCFLTANRLYWRSDTNFEKGACGVIRGAYDSGLDMDVVAEAFKAVGLSLSDCPNRERSVGLGGT</sequence>
<dbReference type="InterPro" id="IPR027268">
    <property type="entry name" value="Peptidase_M4/M1_CTD_sf"/>
</dbReference>
<organism evidence="6 7">
    <name type="scientific">Elysia marginata</name>
    <dbReference type="NCBI Taxonomy" id="1093978"/>
    <lineage>
        <taxon>Eukaryota</taxon>
        <taxon>Metazoa</taxon>
        <taxon>Spiralia</taxon>
        <taxon>Lophotrochozoa</taxon>
        <taxon>Mollusca</taxon>
        <taxon>Gastropoda</taxon>
        <taxon>Heterobranchia</taxon>
        <taxon>Euthyneura</taxon>
        <taxon>Panpulmonata</taxon>
        <taxon>Sacoglossa</taxon>
        <taxon>Placobranchoidea</taxon>
        <taxon>Plakobranchidae</taxon>
        <taxon>Elysia</taxon>
    </lineage>
</organism>
<comment type="caution">
    <text evidence="6">The sequence shown here is derived from an EMBL/GenBank/DDBJ whole genome shotgun (WGS) entry which is preliminary data.</text>
</comment>
<evidence type="ECO:0000313" key="6">
    <source>
        <dbReference type="EMBL" id="GFS21461.1"/>
    </source>
</evidence>
<keyword evidence="3" id="KW-0862">Zinc</keyword>
<evidence type="ECO:0000256" key="1">
    <source>
        <dbReference type="ARBA" id="ARBA00022670"/>
    </source>
</evidence>
<dbReference type="GO" id="GO:0004222">
    <property type="term" value="F:metalloendopeptidase activity"/>
    <property type="evidence" value="ECO:0007669"/>
    <property type="project" value="InterPro"/>
</dbReference>
<feature type="domain" description="Peptidase M4 C-terminal" evidence="5">
    <location>
        <begin position="2"/>
        <end position="73"/>
    </location>
</feature>
<evidence type="ECO:0000256" key="2">
    <source>
        <dbReference type="ARBA" id="ARBA00022801"/>
    </source>
</evidence>
<keyword evidence="2" id="KW-0378">Hydrolase</keyword>
<reference evidence="6 7" key="1">
    <citation type="journal article" date="2021" name="Elife">
        <title>Chloroplast acquisition without the gene transfer in kleptoplastic sea slugs, Plakobranchus ocellatus.</title>
        <authorList>
            <person name="Maeda T."/>
            <person name="Takahashi S."/>
            <person name="Yoshida T."/>
            <person name="Shimamura S."/>
            <person name="Takaki Y."/>
            <person name="Nagai Y."/>
            <person name="Toyoda A."/>
            <person name="Suzuki Y."/>
            <person name="Arimoto A."/>
            <person name="Ishii H."/>
            <person name="Satoh N."/>
            <person name="Nishiyama T."/>
            <person name="Hasebe M."/>
            <person name="Maruyama T."/>
            <person name="Minagawa J."/>
            <person name="Obokata J."/>
            <person name="Shigenobu S."/>
        </authorList>
    </citation>
    <scope>NUCLEOTIDE SEQUENCE [LARGE SCALE GENOMIC DNA]</scope>
</reference>
<keyword evidence="4" id="KW-0482">Metalloprotease</keyword>
<dbReference type="GO" id="GO:0006508">
    <property type="term" value="P:proteolysis"/>
    <property type="evidence" value="ECO:0007669"/>
    <property type="project" value="UniProtKB-KW"/>
</dbReference>
<protein>
    <submittedName>
        <fullName evidence="6">Hemagglutinin</fullName>
    </submittedName>
</protein>
<accession>A0AAV4JJ60</accession>
<keyword evidence="7" id="KW-1185">Reference proteome</keyword>
<evidence type="ECO:0000256" key="4">
    <source>
        <dbReference type="ARBA" id="ARBA00023049"/>
    </source>
</evidence>
<dbReference type="EMBL" id="BMAT01013853">
    <property type="protein sequence ID" value="GFS21461.1"/>
    <property type="molecule type" value="Genomic_DNA"/>
</dbReference>
<gene>
    <name evidence="6" type="ORF">ElyMa_006925500</name>
</gene>